<proteinExistence type="predicted"/>
<protein>
    <submittedName>
        <fullName evidence="3">TRAM domain-containing protein</fullName>
    </submittedName>
</protein>
<evidence type="ECO:0000313" key="4">
    <source>
        <dbReference type="Proteomes" id="UP001596432"/>
    </source>
</evidence>
<feature type="compositionally biased region" description="Basic and acidic residues" evidence="1">
    <location>
        <begin position="92"/>
        <end position="112"/>
    </location>
</feature>
<organism evidence="3 4">
    <name type="scientific">Halosimplex aquaticum</name>
    <dbReference type="NCBI Taxonomy" id="3026162"/>
    <lineage>
        <taxon>Archaea</taxon>
        <taxon>Methanobacteriati</taxon>
        <taxon>Methanobacteriota</taxon>
        <taxon>Stenosarchaea group</taxon>
        <taxon>Halobacteria</taxon>
        <taxon>Halobacteriales</taxon>
        <taxon>Haloarculaceae</taxon>
        <taxon>Halosimplex</taxon>
    </lineage>
</organism>
<sequence>MEISDQLRCLFSAQVEERDGSYVVEVPKREVRRGGIESDETYRVALVPSPATNEREQRQTNGTRSSGSDSSQSSNGDRASGSGDADESTNGSRDRGRQRPPVEEGESRRVEIEDIGEQGDGITRVERGFVVIVPDTEQGERVEVEITDVRENVAFAEVVERLSYYE</sequence>
<dbReference type="Pfam" id="PF01938">
    <property type="entry name" value="TRAM"/>
    <property type="match status" value="1"/>
</dbReference>
<dbReference type="InterPro" id="IPR012340">
    <property type="entry name" value="NA-bd_OB-fold"/>
</dbReference>
<keyword evidence="4" id="KW-1185">Reference proteome</keyword>
<dbReference type="Proteomes" id="UP001596432">
    <property type="component" value="Unassembled WGS sequence"/>
</dbReference>
<accession>A0ABD5Y862</accession>
<dbReference type="GeneID" id="78821851"/>
<dbReference type="AlphaFoldDB" id="A0ABD5Y862"/>
<name>A0ABD5Y862_9EURY</name>
<comment type="caution">
    <text evidence="3">The sequence shown here is derived from an EMBL/GenBank/DDBJ whole genome shotgun (WGS) entry which is preliminary data.</text>
</comment>
<dbReference type="PROSITE" id="PS50926">
    <property type="entry name" value="TRAM"/>
    <property type="match status" value="1"/>
</dbReference>
<dbReference type="EMBL" id="JBHTAS010000001">
    <property type="protein sequence ID" value="MFC7141535.1"/>
    <property type="molecule type" value="Genomic_DNA"/>
</dbReference>
<dbReference type="SUPFAM" id="SSF50249">
    <property type="entry name" value="Nucleic acid-binding proteins"/>
    <property type="match status" value="1"/>
</dbReference>
<feature type="compositionally biased region" description="Low complexity" evidence="1">
    <location>
        <begin position="60"/>
        <end position="82"/>
    </location>
</feature>
<gene>
    <name evidence="3" type="ORF">ACFQMA_17065</name>
</gene>
<evidence type="ECO:0000259" key="2">
    <source>
        <dbReference type="PROSITE" id="PS50926"/>
    </source>
</evidence>
<dbReference type="InterPro" id="IPR002792">
    <property type="entry name" value="TRAM_dom"/>
</dbReference>
<evidence type="ECO:0000313" key="3">
    <source>
        <dbReference type="EMBL" id="MFC7141535.1"/>
    </source>
</evidence>
<feature type="compositionally biased region" description="Basic and acidic residues" evidence="1">
    <location>
        <begin position="31"/>
        <end position="42"/>
    </location>
</feature>
<feature type="domain" description="TRAM" evidence="2">
    <location>
        <begin position="101"/>
        <end position="160"/>
    </location>
</feature>
<dbReference type="RefSeq" id="WP_274322616.1">
    <property type="nucleotide sequence ID" value="NZ_CP118158.1"/>
</dbReference>
<feature type="region of interest" description="Disordered" evidence="1">
    <location>
        <begin position="31"/>
        <end position="117"/>
    </location>
</feature>
<dbReference type="Gene3D" id="2.40.50.140">
    <property type="entry name" value="Nucleic acid-binding proteins"/>
    <property type="match status" value="1"/>
</dbReference>
<evidence type="ECO:0000256" key="1">
    <source>
        <dbReference type="SAM" id="MobiDB-lite"/>
    </source>
</evidence>
<reference evidence="3 4" key="1">
    <citation type="journal article" date="2019" name="Int. J. Syst. Evol. Microbiol.">
        <title>The Global Catalogue of Microorganisms (GCM) 10K type strain sequencing project: providing services to taxonomists for standard genome sequencing and annotation.</title>
        <authorList>
            <consortium name="The Broad Institute Genomics Platform"/>
            <consortium name="The Broad Institute Genome Sequencing Center for Infectious Disease"/>
            <person name="Wu L."/>
            <person name="Ma J."/>
        </authorList>
    </citation>
    <scope>NUCLEOTIDE SEQUENCE [LARGE SCALE GENOMIC DNA]</scope>
    <source>
        <strain evidence="3 4">XZYJT29</strain>
    </source>
</reference>